<protein>
    <submittedName>
        <fullName evidence="4">GNAT family N-acetyltransferase</fullName>
        <ecNumber evidence="4">2.3.1.-</ecNumber>
    </submittedName>
</protein>
<dbReference type="GO" id="GO:0016746">
    <property type="term" value="F:acyltransferase activity"/>
    <property type="evidence" value="ECO:0007669"/>
    <property type="project" value="UniProtKB-KW"/>
</dbReference>
<keyword evidence="1 4" id="KW-0808">Transferase</keyword>
<organism evidence="4 5">
    <name type="scientific">Croceibacterium selenioxidans</name>
    <dbReference type="NCBI Taxonomy" id="2838833"/>
    <lineage>
        <taxon>Bacteria</taxon>
        <taxon>Pseudomonadati</taxon>
        <taxon>Pseudomonadota</taxon>
        <taxon>Alphaproteobacteria</taxon>
        <taxon>Sphingomonadales</taxon>
        <taxon>Erythrobacteraceae</taxon>
        <taxon>Croceibacterium</taxon>
    </lineage>
</organism>
<name>A0ABS5W7H9_9SPHN</name>
<dbReference type="PROSITE" id="PS51186">
    <property type="entry name" value="GNAT"/>
    <property type="match status" value="1"/>
</dbReference>
<dbReference type="PANTHER" id="PTHR10545">
    <property type="entry name" value="DIAMINE N-ACETYLTRANSFERASE"/>
    <property type="match status" value="1"/>
</dbReference>
<dbReference type="Gene3D" id="3.40.630.30">
    <property type="match status" value="1"/>
</dbReference>
<dbReference type="CDD" id="cd04301">
    <property type="entry name" value="NAT_SF"/>
    <property type="match status" value="1"/>
</dbReference>
<dbReference type="InterPro" id="IPR000182">
    <property type="entry name" value="GNAT_dom"/>
</dbReference>
<evidence type="ECO:0000259" key="3">
    <source>
        <dbReference type="PROSITE" id="PS51186"/>
    </source>
</evidence>
<evidence type="ECO:0000256" key="1">
    <source>
        <dbReference type="ARBA" id="ARBA00022679"/>
    </source>
</evidence>
<reference evidence="4 5" key="1">
    <citation type="submission" date="2021-05" db="EMBL/GenBank/DDBJ databases">
        <title>Croceibacterium sp. LX-88 genome sequence.</title>
        <authorList>
            <person name="Luo X."/>
        </authorList>
    </citation>
    <scope>NUCLEOTIDE SEQUENCE [LARGE SCALE GENOMIC DNA]</scope>
    <source>
        <strain evidence="4 5">LX-88</strain>
    </source>
</reference>
<dbReference type="InterPro" id="IPR051016">
    <property type="entry name" value="Diverse_Substrate_AcTransf"/>
</dbReference>
<feature type="domain" description="N-acetyltransferase" evidence="3">
    <location>
        <begin position="3"/>
        <end position="151"/>
    </location>
</feature>
<sequence>MSLSIRSATPADLPLIAELIRALAEYEKLAHEVRFEEAVLGEKLFGPRPYAEVLIGEVDGVAQGFALFFHNFSTFEGKPGIYLEDLFVRPEARGVGLGKALLVELARLARERDCARLEWWVLDWNEPSIGFYKSLGARPMDEWTVMRVDGEALGELAASRGAD</sequence>
<accession>A0ABS5W7H9</accession>
<evidence type="ECO:0000313" key="5">
    <source>
        <dbReference type="Proteomes" id="UP000811255"/>
    </source>
</evidence>
<evidence type="ECO:0000256" key="2">
    <source>
        <dbReference type="ARBA" id="ARBA00023315"/>
    </source>
</evidence>
<keyword evidence="2 4" id="KW-0012">Acyltransferase</keyword>
<dbReference type="Pfam" id="PF00583">
    <property type="entry name" value="Acetyltransf_1"/>
    <property type="match status" value="1"/>
</dbReference>
<dbReference type="Proteomes" id="UP000811255">
    <property type="component" value="Unassembled WGS sequence"/>
</dbReference>
<dbReference type="InterPro" id="IPR016181">
    <property type="entry name" value="Acyl_CoA_acyltransferase"/>
</dbReference>
<gene>
    <name evidence="4" type="ORF">KK137_15310</name>
</gene>
<evidence type="ECO:0000313" key="4">
    <source>
        <dbReference type="EMBL" id="MBT2135707.1"/>
    </source>
</evidence>
<dbReference type="PANTHER" id="PTHR10545:SF29">
    <property type="entry name" value="GH14572P-RELATED"/>
    <property type="match status" value="1"/>
</dbReference>
<dbReference type="RefSeq" id="WP_214537387.1">
    <property type="nucleotide sequence ID" value="NZ_JAHFVK010000002.1"/>
</dbReference>
<comment type="caution">
    <text evidence="4">The sequence shown here is derived from an EMBL/GenBank/DDBJ whole genome shotgun (WGS) entry which is preliminary data.</text>
</comment>
<keyword evidence="5" id="KW-1185">Reference proteome</keyword>
<dbReference type="EC" id="2.3.1.-" evidence="4"/>
<proteinExistence type="predicted"/>
<dbReference type="EMBL" id="JAHFVK010000002">
    <property type="protein sequence ID" value="MBT2135707.1"/>
    <property type="molecule type" value="Genomic_DNA"/>
</dbReference>
<dbReference type="SUPFAM" id="SSF55729">
    <property type="entry name" value="Acyl-CoA N-acyltransferases (Nat)"/>
    <property type="match status" value="1"/>
</dbReference>